<evidence type="ECO:0000256" key="2">
    <source>
        <dbReference type="ARBA" id="ARBA00022857"/>
    </source>
</evidence>
<keyword evidence="1" id="KW-0820">tRNA-binding</keyword>
<evidence type="ECO:0000256" key="3">
    <source>
        <dbReference type="ARBA" id="ARBA00022884"/>
    </source>
</evidence>
<keyword evidence="3" id="KW-0694">RNA-binding</keyword>
<dbReference type="PANTHER" id="PTHR42907:SF1">
    <property type="entry name" value="FMN-LINKED OXIDOREDUCTASES SUPERFAMILY PROTEIN"/>
    <property type="match status" value="1"/>
</dbReference>
<dbReference type="SUPFAM" id="SSF51395">
    <property type="entry name" value="FMN-linked oxidoreductases"/>
    <property type="match status" value="1"/>
</dbReference>
<keyword evidence="2" id="KW-0521">NADP</keyword>
<gene>
    <name evidence="5" type="ORF">Ccrd_021041</name>
</gene>
<dbReference type="InterPro" id="IPR035587">
    <property type="entry name" value="DUS-like_FMN-bd"/>
</dbReference>
<accession>A0A124SEN5</accession>
<dbReference type="PANTHER" id="PTHR42907">
    <property type="entry name" value="FMN-LINKED OXIDOREDUCTASES SUPERFAMILY PROTEIN"/>
    <property type="match status" value="1"/>
</dbReference>
<protein>
    <submittedName>
        <fullName evidence="5">Aldolase-type TIM barrel</fullName>
    </submittedName>
</protein>
<dbReference type="GO" id="GO:0000049">
    <property type="term" value="F:tRNA binding"/>
    <property type="evidence" value="ECO:0007669"/>
    <property type="project" value="UniProtKB-KW"/>
</dbReference>
<evidence type="ECO:0000256" key="1">
    <source>
        <dbReference type="ARBA" id="ARBA00022555"/>
    </source>
</evidence>
<dbReference type="AlphaFoldDB" id="A0A124SEN5"/>
<dbReference type="CDD" id="cd02801">
    <property type="entry name" value="DUS_like_FMN"/>
    <property type="match status" value="1"/>
</dbReference>
<organism evidence="5 6">
    <name type="scientific">Cynara cardunculus var. scolymus</name>
    <name type="common">Globe artichoke</name>
    <name type="synonym">Cynara scolymus</name>
    <dbReference type="NCBI Taxonomy" id="59895"/>
    <lineage>
        <taxon>Eukaryota</taxon>
        <taxon>Viridiplantae</taxon>
        <taxon>Streptophyta</taxon>
        <taxon>Embryophyta</taxon>
        <taxon>Tracheophyta</taxon>
        <taxon>Spermatophyta</taxon>
        <taxon>Magnoliopsida</taxon>
        <taxon>eudicotyledons</taxon>
        <taxon>Gunneridae</taxon>
        <taxon>Pentapetalae</taxon>
        <taxon>asterids</taxon>
        <taxon>campanulids</taxon>
        <taxon>Asterales</taxon>
        <taxon>Asteraceae</taxon>
        <taxon>Carduoideae</taxon>
        <taxon>Cardueae</taxon>
        <taxon>Carduinae</taxon>
        <taxon>Cynara</taxon>
    </lineage>
</organism>
<dbReference type="InterPro" id="IPR013785">
    <property type="entry name" value="Aldolase_TIM"/>
</dbReference>
<evidence type="ECO:0000259" key="4">
    <source>
        <dbReference type="Pfam" id="PF01207"/>
    </source>
</evidence>
<dbReference type="InterPro" id="IPR004653">
    <property type="entry name" value="DusA"/>
</dbReference>
<reference evidence="5 6" key="1">
    <citation type="journal article" date="2016" name="Sci. Rep.">
        <title>The genome sequence of the outbreeding globe artichoke constructed de novo incorporating a phase-aware low-pass sequencing strategy of F1 progeny.</title>
        <authorList>
            <person name="Scaglione D."/>
            <person name="Reyes-Chin-Wo S."/>
            <person name="Acquadro A."/>
            <person name="Froenicke L."/>
            <person name="Portis E."/>
            <person name="Beitel C."/>
            <person name="Tirone M."/>
            <person name="Mauro R."/>
            <person name="Lo Monaco A."/>
            <person name="Mauromicale G."/>
            <person name="Faccioli P."/>
            <person name="Cattivelli L."/>
            <person name="Rieseberg L."/>
            <person name="Michelmore R."/>
            <person name="Lanteri S."/>
        </authorList>
    </citation>
    <scope>NUCLEOTIDE SEQUENCE [LARGE SCALE GENOMIC DNA]</scope>
    <source>
        <strain evidence="5">2C</strain>
    </source>
</reference>
<evidence type="ECO:0000313" key="5">
    <source>
        <dbReference type="EMBL" id="KVI00706.1"/>
    </source>
</evidence>
<sequence length="468" mass="52736">MMKSAGHALLSSFTPPYCFAQKNYRRLPSNLVCGISTTKSRKLYSYHQKHQPHSAMVVEQYLPPWFSVAPMMEWTDNHYRTVARLISKHAWLYTEMLAAETIVYQEKNLDRFLAFSPDQHPIVLQIGGSNLENLAKATRLANRYGYDEINLNCGCPSPKVAGHGCFGVSLMLDPKVWPAFLATCFFNHCRTYVCLSMHYFDRLIFARKFVAEAMSVIAANTDAPVSVKCRIGVDDHDSYNELCDFIYKVSSQSPTRHFVIHSRKALLNGISPADNRKIPPLKYEYFYALLRDFPDLRFTINGGITSIDEIRAAQEEGAHGVMVGRAAYHKYEHLASGNVDTAIYGAPPSGVTCRQVLEKYQVYADSVVGIYGNGKPGLRDLVKPLYGLFWGEPGNGVWKRKADSAFHHCKTFKALMEETIMAFPDSVLDSAVVDTSSTTRVDKFADSKNLLPLPYTVKEEEEEELLYA</sequence>
<dbReference type="STRING" id="59895.A0A124SEN5"/>
<proteinExistence type="predicted"/>
<dbReference type="Proteomes" id="UP000243975">
    <property type="component" value="Unassembled WGS sequence"/>
</dbReference>
<dbReference type="Gene3D" id="3.20.20.70">
    <property type="entry name" value="Aldolase class I"/>
    <property type="match status" value="1"/>
</dbReference>
<dbReference type="OMA" id="NNMIGAC"/>
<dbReference type="EMBL" id="LEKV01003348">
    <property type="protein sequence ID" value="KVI00706.1"/>
    <property type="molecule type" value="Genomic_DNA"/>
</dbReference>
<dbReference type="GO" id="GO:0017150">
    <property type="term" value="F:tRNA dihydrouridine synthase activity"/>
    <property type="evidence" value="ECO:0007669"/>
    <property type="project" value="InterPro"/>
</dbReference>
<dbReference type="Pfam" id="PF01207">
    <property type="entry name" value="Dus"/>
    <property type="match status" value="2"/>
</dbReference>
<feature type="domain" description="DUS-like FMN-binding" evidence="4">
    <location>
        <begin position="68"/>
        <end position="176"/>
    </location>
</feature>
<comment type="caution">
    <text evidence="5">The sequence shown here is derived from an EMBL/GenBank/DDBJ whole genome shotgun (WGS) entry which is preliminary data.</text>
</comment>
<name>A0A124SEN5_CYNCS</name>
<dbReference type="Gramene" id="KVI00706">
    <property type="protein sequence ID" value="KVI00706"/>
    <property type="gene ID" value="Ccrd_021041"/>
</dbReference>
<evidence type="ECO:0000313" key="6">
    <source>
        <dbReference type="Proteomes" id="UP000243975"/>
    </source>
</evidence>
<keyword evidence="6" id="KW-1185">Reference proteome</keyword>
<feature type="domain" description="DUS-like FMN-binding" evidence="4">
    <location>
        <begin position="207"/>
        <end position="418"/>
    </location>
</feature>